<evidence type="ECO:0000256" key="1">
    <source>
        <dbReference type="PROSITE-ProRule" id="PRU00266"/>
    </source>
</evidence>
<comment type="caution">
    <text evidence="4">The sequence shown here is derived from an EMBL/GenBank/DDBJ whole genome shotgun (WGS) entry which is preliminary data.</text>
</comment>
<dbReference type="GO" id="GO:0003723">
    <property type="term" value="F:RNA binding"/>
    <property type="evidence" value="ECO:0007669"/>
    <property type="project" value="UniProtKB-UniRule"/>
</dbReference>
<evidence type="ECO:0000259" key="3">
    <source>
        <dbReference type="PROSITE" id="PS50137"/>
    </source>
</evidence>
<dbReference type="AlphaFoldDB" id="A0A813LK31"/>
<dbReference type="CDD" id="cd00048">
    <property type="entry name" value="DSRM_SF"/>
    <property type="match status" value="1"/>
</dbReference>
<accession>A0A813LK31</accession>
<dbReference type="PROSITE" id="PS50137">
    <property type="entry name" value="DS_RBD"/>
    <property type="match status" value="1"/>
</dbReference>
<evidence type="ECO:0000313" key="4">
    <source>
        <dbReference type="EMBL" id="CAE8731720.1"/>
    </source>
</evidence>
<feature type="chain" id="PRO_5032978287" description="DRBM domain-containing protein" evidence="2">
    <location>
        <begin position="34"/>
        <end position="372"/>
    </location>
</feature>
<sequence>MVCCSSWRRGAGPFRPASSRLLLLSLLTCGVLWHRRPAFVRCFAPHGQPGEARRQTTWVVSSGGGKRGTHGVIVRAQGSAAPTEKQQLLGLLKDQRSAVWLWNRFLSEQGIAAGTQLADVPAGPVQEFLAIHSKGGLSEVVEFATPGMLSRLDALRRGQDDSSWHWEQHCLNKAFGIPNPKRLPAQIVKEFLDLHASGSFATVEVASDELASQVTEFQKTATGLKKWQCFVRDERLGNNLDPKKLPAEAVKRFLEPQEAGQAASGQGVQQPAWNAPGIVDMLPKIRLREAVAKLLNPDTPQLLLRRKIDKLTKDDISYEIESTPGSPPGQFTAKLTLNKALTQESFTGQGSSKKMAMDNAAEAALKKLLDAA</sequence>
<organism evidence="4 5">
    <name type="scientific">Polarella glacialis</name>
    <name type="common">Dinoflagellate</name>
    <dbReference type="NCBI Taxonomy" id="89957"/>
    <lineage>
        <taxon>Eukaryota</taxon>
        <taxon>Sar</taxon>
        <taxon>Alveolata</taxon>
        <taxon>Dinophyceae</taxon>
        <taxon>Suessiales</taxon>
        <taxon>Suessiaceae</taxon>
        <taxon>Polarella</taxon>
    </lineage>
</organism>
<feature type="domain" description="DRBM" evidence="3">
    <location>
        <begin position="330"/>
        <end position="370"/>
    </location>
</feature>
<keyword evidence="1" id="KW-0694">RNA-binding</keyword>
<evidence type="ECO:0000256" key="2">
    <source>
        <dbReference type="SAM" id="SignalP"/>
    </source>
</evidence>
<feature type="signal peptide" evidence="2">
    <location>
        <begin position="1"/>
        <end position="33"/>
    </location>
</feature>
<evidence type="ECO:0000313" key="5">
    <source>
        <dbReference type="Proteomes" id="UP000626109"/>
    </source>
</evidence>
<dbReference type="SUPFAM" id="SSF54768">
    <property type="entry name" value="dsRNA-binding domain-like"/>
    <property type="match status" value="1"/>
</dbReference>
<dbReference type="Gene3D" id="3.30.160.20">
    <property type="match status" value="1"/>
</dbReference>
<dbReference type="Proteomes" id="UP000626109">
    <property type="component" value="Unassembled WGS sequence"/>
</dbReference>
<dbReference type="EMBL" id="CAJNNW010036050">
    <property type="protein sequence ID" value="CAE8731720.1"/>
    <property type="molecule type" value="Genomic_DNA"/>
</dbReference>
<name>A0A813LK31_POLGL</name>
<dbReference type="SMART" id="SM00358">
    <property type="entry name" value="DSRM"/>
    <property type="match status" value="1"/>
</dbReference>
<dbReference type="InterPro" id="IPR014720">
    <property type="entry name" value="dsRBD_dom"/>
</dbReference>
<proteinExistence type="predicted"/>
<dbReference type="Pfam" id="PF00035">
    <property type="entry name" value="dsrm"/>
    <property type="match status" value="1"/>
</dbReference>
<gene>
    <name evidence="4" type="ORF">PGLA2088_LOCUS46126</name>
</gene>
<reference evidence="4" key="1">
    <citation type="submission" date="2021-02" db="EMBL/GenBank/DDBJ databases">
        <authorList>
            <person name="Dougan E. K."/>
            <person name="Rhodes N."/>
            <person name="Thang M."/>
            <person name="Chan C."/>
        </authorList>
    </citation>
    <scope>NUCLEOTIDE SEQUENCE</scope>
</reference>
<protein>
    <recommendedName>
        <fullName evidence="3">DRBM domain-containing protein</fullName>
    </recommendedName>
</protein>
<keyword evidence="2" id="KW-0732">Signal</keyword>